<keyword evidence="4" id="KW-0812">Transmembrane</keyword>
<keyword evidence="9" id="KW-0411">Iron-sulfur</keyword>
<dbReference type="Pfam" id="PF02665">
    <property type="entry name" value="Nitrate_red_gam"/>
    <property type="match status" value="1"/>
</dbReference>
<dbReference type="PANTHER" id="PTHR43255:SF1">
    <property type="entry name" value="IRON-SULFUR-BINDING OXIDOREDUCTASE FADF-RELATED"/>
    <property type="match status" value="1"/>
</dbReference>
<comment type="subcellular location">
    <subcellularLocation>
        <location evidence="1">Cell membrane</location>
        <topology evidence="1">Multi-pass membrane protein</topology>
    </subcellularLocation>
</comment>
<organism evidence="12 13">
    <name type="scientific">Parasutterella excrementihominis</name>
    <dbReference type="NCBI Taxonomy" id="487175"/>
    <lineage>
        <taxon>Bacteria</taxon>
        <taxon>Pseudomonadati</taxon>
        <taxon>Pseudomonadota</taxon>
        <taxon>Betaproteobacteria</taxon>
        <taxon>Burkholderiales</taxon>
        <taxon>Sutterellaceae</taxon>
        <taxon>Parasutterella</taxon>
    </lineage>
</organism>
<evidence type="ECO:0000313" key="12">
    <source>
        <dbReference type="EMBL" id="MTU43814.1"/>
    </source>
</evidence>
<dbReference type="GO" id="GO:0046872">
    <property type="term" value="F:metal ion binding"/>
    <property type="evidence" value="ECO:0007669"/>
    <property type="project" value="UniProtKB-KW"/>
</dbReference>
<evidence type="ECO:0000256" key="3">
    <source>
        <dbReference type="ARBA" id="ARBA00022485"/>
    </source>
</evidence>
<keyword evidence="6" id="KW-1133">Transmembrane helix</keyword>
<proteinExistence type="predicted"/>
<feature type="domain" description="4Fe-4S ferredoxin-type" evidence="11">
    <location>
        <begin position="293"/>
        <end position="324"/>
    </location>
</feature>
<dbReference type="SUPFAM" id="SSF46548">
    <property type="entry name" value="alpha-helical ferredoxin"/>
    <property type="match status" value="1"/>
</dbReference>
<keyword evidence="8" id="KW-0408">Iron</keyword>
<keyword evidence="10" id="KW-0472">Membrane</keyword>
<sequence>MYLFNLERLTMNGVDIVTRPGFWNIPVWAIIGIYVLGIAAAICCAVGIRKSYLLWRAGKPYAMDKETKRRWGFFVKEGLEQKRIIRKPLGSWLHFWIFWGFVFLFFGTCLAVLDWDIGKLVFGKQFLAGNVYYFYKFILDIAGVVCLIGLGMAFYRRFIKQGKQYEKSVRFLWILGSLAVIILTGYIVEALRLAAENPPYASCSPVGNFLAKVFYSGMSKEQLEAQHLYMWILHGVISLMFVAAIPMTYFAHMYKSPTSIYWQRTKPRGLVEKIDNIEEQESFGISKFGQFNWHDRLNFDACVECGRCTSVCPVNRAGGPLDPREIILSLKKRMMEGYTKTEEVLVPDVVSKESLLACTTCGACVEQCPSRIEIVNTIQQMRRSLALEEGQFAEGVAKTLQNIQSVGNPWGLDPDTRWAWLEGLDVAFAEPGVHYDILYWVGCSAAYDKRNQKIAKAMIKILKHSGLSFAVMQEEMCNAEFARRVGEEYLYQIQTQTNIDNLRQYNFSRLLATCPHCFNTLKNEYPEFERGQFNVISHLQFIAEQMDSGRLKAELSEKERVAIHDACYYARYNGIVNAPRFDLNKVKGLETVDPKEWGTCTTCCGAGGGQFWTDTDAPERLNVIRLKAVVNDTGCDKVATSCPFCLSMFDSAKSQEKSLSEISISDIAEIIAKNLK</sequence>
<dbReference type="Pfam" id="PF02754">
    <property type="entry name" value="CCG"/>
    <property type="match status" value="2"/>
</dbReference>
<evidence type="ECO:0000256" key="2">
    <source>
        <dbReference type="ARBA" id="ARBA00022475"/>
    </source>
</evidence>
<keyword evidence="3" id="KW-0004">4Fe-4S</keyword>
<comment type="caution">
    <text evidence="12">The sequence shown here is derived from an EMBL/GenBank/DDBJ whole genome shotgun (WGS) entry which is preliminary data.</text>
</comment>
<dbReference type="Pfam" id="PF13183">
    <property type="entry name" value="Fer4_8"/>
    <property type="match status" value="1"/>
</dbReference>
<accession>A0A6I3S377</accession>
<evidence type="ECO:0000256" key="10">
    <source>
        <dbReference type="ARBA" id="ARBA00023136"/>
    </source>
</evidence>
<dbReference type="PROSITE" id="PS00198">
    <property type="entry name" value="4FE4S_FER_1"/>
    <property type="match status" value="1"/>
</dbReference>
<dbReference type="InterPro" id="IPR017896">
    <property type="entry name" value="4Fe4S_Fe-S-bd"/>
</dbReference>
<protein>
    <submittedName>
        <fullName evidence="12">4Fe-4S dicluster domain-containing protein</fullName>
    </submittedName>
</protein>
<dbReference type="Gene3D" id="1.20.950.20">
    <property type="entry name" value="Transmembrane di-heme cytochromes, Chain C"/>
    <property type="match status" value="1"/>
</dbReference>
<name>A0A6I3S377_9BURK</name>
<evidence type="ECO:0000259" key="11">
    <source>
        <dbReference type="PROSITE" id="PS51379"/>
    </source>
</evidence>
<dbReference type="PANTHER" id="PTHR43255">
    <property type="entry name" value="IRON-SULFUR-BINDING OXIDOREDUCTASE FADF-RELATED-RELATED"/>
    <property type="match status" value="1"/>
</dbReference>
<dbReference type="Proteomes" id="UP000462362">
    <property type="component" value="Unassembled WGS sequence"/>
</dbReference>
<evidence type="ECO:0000313" key="13">
    <source>
        <dbReference type="Proteomes" id="UP000462362"/>
    </source>
</evidence>
<dbReference type="AlphaFoldDB" id="A0A6I3S377"/>
<evidence type="ECO:0000256" key="1">
    <source>
        <dbReference type="ARBA" id="ARBA00004651"/>
    </source>
</evidence>
<keyword evidence="2" id="KW-1003">Cell membrane</keyword>
<dbReference type="GO" id="GO:0051539">
    <property type="term" value="F:4 iron, 4 sulfur cluster binding"/>
    <property type="evidence" value="ECO:0007669"/>
    <property type="project" value="UniProtKB-KW"/>
</dbReference>
<dbReference type="InterPro" id="IPR017900">
    <property type="entry name" value="4Fe4S_Fe_S_CS"/>
</dbReference>
<feature type="domain" description="4Fe-4S ferredoxin-type" evidence="11">
    <location>
        <begin position="347"/>
        <end position="377"/>
    </location>
</feature>
<evidence type="ECO:0000256" key="6">
    <source>
        <dbReference type="ARBA" id="ARBA00022989"/>
    </source>
</evidence>
<dbReference type="InterPro" id="IPR023234">
    <property type="entry name" value="NarG-like_domain"/>
</dbReference>
<dbReference type="InterPro" id="IPR036197">
    <property type="entry name" value="NarG-like_sf"/>
</dbReference>
<dbReference type="SUPFAM" id="SSF103501">
    <property type="entry name" value="Respiratory nitrate reductase 1 gamma chain"/>
    <property type="match status" value="1"/>
</dbReference>
<dbReference type="Gene3D" id="1.10.1060.10">
    <property type="entry name" value="Alpha-helical ferredoxin"/>
    <property type="match status" value="1"/>
</dbReference>
<evidence type="ECO:0000256" key="8">
    <source>
        <dbReference type="ARBA" id="ARBA00023004"/>
    </source>
</evidence>
<dbReference type="InterPro" id="IPR051460">
    <property type="entry name" value="HdrC_iron-sulfur_subunit"/>
</dbReference>
<gene>
    <name evidence="12" type="ORF">GMD42_09320</name>
</gene>
<evidence type="ECO:0000256" key="9">
    <source>
        <dbReference type="ARBA" id="ARBA00023014"/>
    </source>
</evidence>
<dbReference type="InterPro" id="IPR004017">
    <property type="entry name" value="Cys_rich_dom"/>
</dbReference>
<dbReference type="InterPro" id="IPR009051">
    <property type="entry name" value="Helical_ferredxn"/>
</dbReference>
<keyword evidence="5" id="KW-0479">Metal-binding</keyword>
<evidence type="ECO:0000256" key="4">
    <source>
        <dbReference type="ARBA" id="ARBA00022692"/>
    </source>
</evidence>
<keyword evidence="7" id="KW-0560">Oxidoreductase</keyword>
<reference evidence="12 13" key="1">
    <citation type="journal article" date="2019" name="Nat. Med.">
        <title>A library of human gut bacterial isolates paired with longitudinal multiomics data enables mechanistic microbiome research.</title>
        <authorList>
            <person name="Poyet M."/>
            <person name="Groussin M."/>
            <person name="Gibbons S.M."/>
            <person name="Avila-Pacheco J."/>
            <person name="Jiang X."/>
            <person name="Kearney S.M."/>
            <person name="Perrotta A.R."/>
            <person name="Berdy B."/>
            <person name="Zhao S."/>
            <person name="Lieberman T.D."/>
            <person name="Swanson P.K."/>
            <person name="Smith M."/>
            <person name="Roesemann S."/>
            <person name="Alexander J.E."/>
            <person name="Rich S.A."/>
            <person name="Livny J."/>
            <person name="Vlamakis H."/>
            <person name="Clish C."/>
            <person name="Bullock K."/>
            <person name="Deik A."/>
            <person name="Scott J."/>
            <person name="Pierce K.A."/>
            <person name="Xavier R.J."/>
            <person name="Alm E.J."/>
        </authorList>
    </citation>
    <scope>NUCLEOTIDE SEQUENCE [LARGE SCALE GENOMIC DNA]</scope>
    <source>
        <strain evidence="12 13">BIOML-A2</strain>
    </source>
</reference>
<evidence type="ECO:0000256" key="7">
    <source>
        <dbReference type="ARBA" id="ARBA00023002"/>
    </source>
</evidence>
<dbReference type="EMBL" id="WNCL01000030">
    <property type="protein sequence ID" value="MTU43814.1"/>
    <property type="molecule type" value="Genomic_DNA"/>
</dbReference>
<evidence type="ECO:0000256" key="5">
    <source>
        <dbReference type="ARBA" id="ARBA00022723"/>
    </source>
</evidence>
<dbReference type="GO" id="GO:0005886">
    <property type="term" value="C:plasma membrane"/>
    <property type="evidence" value="ECO:0007669"/>
    <property type="project" value="UniProtKB-SubCell"/>
</dbReference>
<dbReference type="PROSITE" id="PS51379">
    <property type="entry name" value="4FE4S_FER_2"/>
    <property type="match status" value="2"/>
</dbReference>
<dbReference type="GO" id="GO:0016491">
    <property type="term" value="F:oxidoreductase activity"/>
    <property type="evidence" value="ECO:0007669"/>
    <property type="project" value="UniProtKB-KW"/>
</dbReference>